<reference evidence="2 3" key="1">
    <citation type="submission" date="2022-03" db="EMBL/GenBank/DDBJ databases">
        <title>Hymenobactersp. isolated from the air.</title>
        <authorList>
            <person name="Won M."/>
            <person name="Kwon S.-W."/>
        </authorList>
    </citation>
    <scope>NUCLEOTIDE SEQUENCE [LARGE SCALE GENOMIC DNA]</scope>
    <source>
        <strain evidence="2 3">KACC 22596</strain>
    </source>
</reference>
<proteinExistence type="predicted"/>
<gene>
    <name evidence="2" type="ORF">MTP16_16835</name>
</gene>
<dbReference type="RefSeq" id="WP_243511947.1">
    <property type="nucleotide sequence ID" value="NZ_CP094534.1"/>
</dbReference>
<dbReference type="EMBL" id="CP094534">
    <property type="protein sequence ID" value="UOE32789.1"/>
    <property type="molecule type" value="Genomic_DNA"/>
</dbReference>
<evidence type="ECO:0000313" key="2">
    <source>
        <dbReference type="EMBL" id="UOE32789.1"/>
    </source>
</evidence>
<sequence>MADQSSTPAAAGASTPTPAPADAVVNPKLLIPKKDGPLAEVGRLVAEAWGKETWFLLRWKTQAAFAQLATDFGAAITDKRSAAAARTPQSQRLQELDDQFDEGLRILKKYINEDSDYSKEKTDARLPGFGLVARKRGGFALSNDRDERLKALREMLLPAVAAAPFAGRDYGSKFWQTRFDEYKDLLGKTGGLAGQVSKSVSQKDTAKLELRKVLQAVVYALKANFPDTFEAELRAWGFRKESY</sequence>
<keyword evidence="3" id="KW-1185">Reference proteome</keyword>
<evidence type="ECO:0000313" key="3">
    <source>
        <dbReference type="Proteomes" id="UP000831390"/>
    </source>
</evidence>
<dbReference type="Proteomes" id="UP000831390">
    <property type="component" value="Chromosome"/>
</dbReference>
<accession>A0ABY4B1W7</accession>
<protein>
    <recommendedName>
        <fullName evidence="4">DUF3164 family protein</fullName>
    </recommendedName>
</protein>
<evidence type="ECO:0008006" key="4">
    <source>
        <dbReference type="Google" id="ProtNLM"/>
    </source>
</evidence>
<evidence type="ECO:0000256" key="1">
    <source>
        <dbReference type="SAM" id="MobiDB-lite"/>
    </source>
</evidence>
<organism evidence="2 3">
    <name type="scientific">Hymenobacter monticola</name>
    <dbReference type="NCBI Taxonomy" id="1705399"/>
    <lineage>
        <taxon>Bacteria</taxon>
        <taxon>Pseudomonadati</taxon>
        <taxon>Bacteroidota</taxon>
        <taxon>Cytophagia</taxon>
        <taxon>Cytophagales</taxon>
        <taxon>Hymenobacteraceae</taxon>
        <taxon>Hymenobacter</taxon>
    </lineage>
</organism>
<name>A0ABY4B1W7_9BACT</name>
<feature type="region of interest" description="Disordered" evidence="1">
    <location>
        <begin position="1"/>
        <end position="23"/>
    </location>
</feature>